<evidence type="ECO:0000313" key="2">
    <source>
        <dbReference type="Proteomes" id="UP000249547"/>
    </source>
</evidence>
<dbReference type="RefSeq" id="WP_111598072.1">
    <property type="nucleotide sequence ID" value="NZ_QLLL01000004.1"/>
</dbReference>
<keyword evidence="2" id="KW-1185">Reference proteome</keyword>
<proteinExistence type="predicted"/>
<dbReference type="AlphaFoldDB" id="A0A327QNL6"/>
<sequence>MGFLNKLFGKPGAPAIAVEKDKVPVYPMIKDARWPGLAHAAFIPFVQTGDTLELAIVFPQDAGDKFEYITQQDLQNEAIKVNFSQWQQNIDAYPFAIDWPEPLRRRIFVTPEEDHAAEKILSPAFLAEACKLLKTDKLLISAPRRRFLMMTSYYEEFKNLELFFYYHFNDFKDDTSGCEIITDMIFVADAQQVQYAAPLSFRMNLYEKDGQMTLSYSSMEDLFDENGYINFQAIIEAKKIPVMWPR</sequence>
<evidence type="ECO:0000313" key="1">
    <source>
        <dbReference type="EMBL" id="RAJ05485.1"/>
    </source>
</evidence>
<dbReference type="Proteomes" id="UP000249547">
    <property type="component" value="Unassembled WGS sequence"/>
</dbReference>
<gene>
    <name evidence="1" type="ORF">LX64_02643</name>
</gene>
<organism evidence="1 2">
    <name type="scientific">Chitinophaga skermanii</name>
    <dbReference type="NCBI Taxonomy" id="331697"/>
    <lineage>
        <taxon>Bacteria</taxon>
        <taxon>Pseudomonadati</taxon>
        <taxon>Bacteroidota</taxon>
        <taxon>Chitinophagia</taxon>
        <taxon>Chitinophagales</taxon>
        <taxon>Chitinophagaceae</taxon>
        <taxon>Chitinophaga</taxon>
    </lineage>
</organism>
<accession>A0A327QNL6</accession>
<protein>
    <submittedName>
        <fullName evidence="1">Uncharacterized protein</fullName>
    </submittedName>
</protein>
<comment type="caution">
    <text evidence="1">The sequence shown here is derived from an EMBL/GenBank/DDBJ whole genome shotgun (WGS) entry which is preliminary data.</text>
</comment>
<name>A0A327QNL6_9BACT</name>
<dbReference type="OrthoDB" id="5917811at2"/>
<dbReference type="EMBL" id="QLLL01000004">
    <property type="protein sequence ID" value="RAJ05485.1"/>
    <property type="molecule type" value="Genomic_DNA"/>
</dbReference>
<reference evidence="1 2" key="1">
    <citation type="submission" date="2018-06" db="EMBL/GenBank/DDBJ databases">
        <title>Genomic Encyclopedia of Archaeal and Bacterial Type Strains, Phase II (KMG-II): from individual species to whole genera.</title>
        <authorList>
            <person name="Goeker M."/>
        </authorList>
    </citation>
    <scope>NUCLEOTIDE SEQUENCE [LARGE SCALE GENOMIC DNA]</scope>
    <source>
        <strain evidence="1 2">DSM 23857</strain>
    </source>
</reference>